<dbReference type="PANTHER" id="PTHR43000">
    <property type="entry name" value="DTDP-D-GLUCOSE 4,6-DEHYDRATASE-RELATED"/>
    <property type="match status" value="1"/>
</dbReference>
<keyword evidence="4" id="KW-1185">Reference proteome</keyword>
<dbReference type="EMBL" id="JAGKSP010000024">
    <property type="protein sequence ID" value="MBP3966812.1"/>
    <property type="molecule type" value="Genomic_DNA"/>
</dbReference>
<evidence type="ECO:0000313" key="4">
    <source>
        <dbReference type="Proteomes" id="UP000673394"/>
    </source>
</evidence>
<evidence type="ECO:0000313" key="3">
    <source>
        <dbReference type="EMBL" id="MBP3966812.1"/>
    </source>
</evidence>
<dbReference type="Gene3D" id="3.90.25.10">
    <property type="entry name" value="UDP-galactose 4-epimerase, domain 1"/>
    <property type="match status" value="1"/>
</dbReference>
<dbReference type="RefSeq" id="WP_210664015.1">
    <property type="nucleotide sequence ID" value="NZ_JAGKSP010000024.1"/>
</dbReference>
<dbReference type="SUPFAM" id="SSF51735">
    <property type="entry name" value="NAD(P)-binding Rossmann-fold domains"/>
    <property type="match status" value="1"/>
</dbReference>
<gene>
    <name evidence="3" type="ORF">I8J30_29425</name>
</gene>
<protein>
    <submittedName>
        <fullName evidence="3">NAD-dependent epimerase/dehydratase family protein</fullName>
    </submittedName>
</protein>
<reference evidence="3 4" key="1">
    <citation type="submission" date="2021-04" db="EMBL/GenBank/DDBJ databases">
        <title>Paenibacillus sp. DLE-14 whole genome sequence.</title>
        <authorList>
            <person name="Ham Y.J."/>
        </authorList>
    </citation>
    <scope>NUCLEOTIDE SEQUENCE [LARGE SCALE GENOMIC DNA]</scope>
    <source>
        <strain evidence="3 4">DLE-14</strain>
    </source>
</reference>
<evidence type="ECO:0000256" key="1">
    <source>
        <dbReference type="ARBA" id="ARBA00007637"/>
    </source>
</evidence>
<dbReference type="InterPro" id="IPR001509">
    <property type="entry name" value="Epimerase_deHydtase"/>
</dbReference>
<comment type="caution">
    <text evidence="3">The sequence shown here is derived from an EMBL/GenBank/DDBJ whole genome shotgun (WGS) entry which is preliminary data.</text>
</comment>
<accession>A0ABS5CLR9</accession>
<sequence length="304" mass="33348">MKVVVTGGAGFIGSHLVKGLIERGADVHVIDNLSSGSMERVDPKAVLHIEDVRFGRAKRIIASVKPDVVYHLAAQADVQRSIAHPSRDASINVGGTINMLEACITAGVRKMIFASTSGVYGNLERERITEQDPTDPISFYAMSKLTAERYIRLYSRFYGLGYTILRYGNVYGPGQTAKGEGGVIANFIERTVKGLPLMINGEGLQTRDFIYVDDVVSANMAAAALGNNETLHVSTGLRTAISHLAELLQELHPNEIEVLYRPAKPGDIMHSCLSCERTRHALQWEPVTGIERGVGETYRYWTES</sequence>
<dbReference type="InterPro" id="IPR036291">
    <property type="entry name" value="NAD(P)-bd_dom_sf"/>
</dbReference>
<comment type="similarity">
    <text evidence="1">Belongs to the NAD(P)-dependent epimerase/dehydratase family.</text>
</comment>
<name>A0ABS5CLR9_9BACL</name>
<evidence type="ECO:0000259" key="2">
    <source>
        <dbReference type="Pfam" id="PF01370"/>
    </source>
</evidence>
<dbReference type="Gene3D" id="3.40.50.720">
    <property type="entry name" value="NAD(P)-binding Rossmann-like Domain"/>
    <property type="match status" value="1"/>
</dbReference>
<organism evidence="3 4">
    <name type="scientific">Paenibacillus lignilyticus</name>
    <dbReference type="NCBI Taxonomy" id="1172615"/>
    <lineage>
        <taxon>Bacteria</taxon>
        <taxon>Bacillati</taxon>
        <taxon>Bacillota</taxon>
        <taxon>Bacilli</taxon>
        <taxon>Bacillales</taxon>
        <taxon>Paenibacillaceae</taxon>
        <taxon>Paenibacillus</taxon>
    </lineage>
</organism>
<dbReference type="Proteomes" id="UP000673394">
    <property type="component" value="Unassembled WGS sequence"/>
</dbReference>
<proteinExistence type="inferred from homology"/>
<dbReference type="Pfam" id="PF01370">
    <property type="entry name" value="Epimerase"/>
    <property type="match status" value="1"/>
</dbReference>
<feature type="domain" description="NAD-dependent epimerase/dehydratase" evidence="2">
    <location>
        <begin position="3"/>
        <end position="225"/>
    </location>
</feature>